<evidence type="ECO:0000313" key="2">
    <source>
        <dbReference type="EMBL" id="SSX34956.1"/>
    </source>
</evidence>
<protein>
    <submittedName>
        <fullName evidence="2">CSON008814 protein</fullName>
    </submittedName>
</protein>
<reference evidence="1" key="1">
    <citation type="submission" date="2018-04" db="EMBL/GenBank/DDBJ databases">
        <authorList>
            <person name="Go L.Y."/>
            <person name="Mitchell J.A."/>
        </authorList>
    </citation>
    <scope>NUCLEOTIDE SEQUENCE</scope>
    <source>
        <tissue evidence="1">Whole organism</tissue>
    </source>
</reference>
<accession>A0A336MXG9</accession>
<name>A0A336MXG9_CULSO</name>
<dbReference type="EMBL" id="UFQT01003389">
    <property type="protein sequence ID" value="SSX34956.1"/>
    <property type="molecule type" value="Genomic_DNA"/>
</dbReference>
<dbReference type="VEuPathDB" id="VectorBase:CSON008814"/>
<gene>
    <name evidence="2" type="primary">CSON008814</name>
</gene>
<evidence type="ECO:0000313" key="1">
    <source>
        <dbReference type="EMBL" id="SSX15594.1"/>
    </source>
</evidence>
<reference evidence="2" key="2">
    <citation type="submission" date="2018-07" db="EMBL/GenBank/DDBJ databases">
        <authorList>
            <person name="Quirk P.G."/>
            <person name="Krulwich T.A."/>
        </authorList>
    </citation>
    <scope>NUCLEOTIDE SEQUENCE</scope>
</reference>
<dbReference type="AlphaFoldDB" id="A0A336MXG9"/>
<dbReference type="EMBL" id="UFQS01003389">
    <property type="protein sequence ID" value="SSX15594.1"/>
    <property type="molecule type" value="Genomic_DNA"/>
</dbReference>
<organism evidence="2">
    <name type="scientific">Culicoides sonorensis</name>
    <name type="common">Biting midge</name>
    <dbReference type="NCBI Taxonomy" id="179676"/>
    <lineage>
        <taxon>Eukaryota</taxon>
        <taxon>Metazoa</taxon>
        <taxon>Ecdysozoa</taxon>
        <taxon>Arthropoda</taxon>
        <taxon>Hexapoda</taxon>
        <taxon>Insecta</taxon>
        <taxon>Pterygota</taxon>
        <taxon>Neoptera</taxon>
        <taxon>Endopterygota</taxon>
        <taxon>Diptera</taxon>
        <taxon>Nematocera</taxon>
        <taxon>Chironomoidea</taxon>
        <taxon>Ceratopogonidae</taxon>
        <taxon>Ceratopogoninae</taxon>
        <taxon>Culicoides</taxon>
        <taxon>Monoculicoides</taxon>
    </lineage>
</organism>
<proteinExistence type="predicted"/>
<sequence length="65" mass="7070">MWGNSFLSHLSRVAGHGGDSQKSKGPLVRYSAIPSEQGGSTYLRGPQVFLDLDVEDTVTCFCRIP</sequence>